<dbReference type="GO" id="GO:0005576">
    <property type="term" value="C:extracellular region"/>
    <property type="evidence" value="ECO:0007669"/>
    <property type="project" value="UniProtKB-SubCell"/>
</dbReference>
<keyword evidence="11" id="KW-0325">Glycoprotein</keyword>
<dbReference type="InterPro" id="IPR000772">
    <property type="entry name" value="Ricin_B_lectin"/>
</dbReference>
<evidence type="ECO:0000256" key="1">
    <source>
        <dbReference type="ARBA" id="ARBA00001255"/>
    </source>
</evidence>
<reference evidence="16" key="1">
    <citation type="submission" date="2021-12" db="EMBL/GenBank/DDBJ databases">
        <title>Convergent genome expansion in fungi linked to evolution of root-endophyte symbiosis.</title>
        <authorList>
            <consortium name="DOE Joint Genome Institute"/>
            <person name="Ke Y.-H."/>
            <person name="Bonito G."/>
            <person name="Liao H.-L."/>
            <person name="Looney B."/>
            <person name="Rojas-Flechas A."/>
            <person name="Nash J."/>
            <person name="Hameed K."/>
            <person name="Schadt C."/>
            <person name="Martin F."/>
            <person name="Crous P.W."/>
            <person name="Miettinen O."/>
            <person name="Magnuson J.K."/>
            <person name="Labbe J."/>
            <person name="Jacobson D."/>
            <person name="Doktycz M.J."/>
            <person name="Veneault-Fourrey C."/>
            <person name="Kuo A."/>
            <person name="Mondo S."/>
            <person name="Calhoun S."/>
            <person name="Riley R."/>
            <person name="Ohm R."/>
            <person name="LaButti K."/>
            <person name="Andreopoulos B."/>
            <person name="Pangilinan J."/>
            <person name="Nolan M."/>
            <person name="Tritt A."/>
            <person name="Clum A."/>
            <person name="Lipzen A."/>
            <person name="Daum C."/>
            <person name="Barry K."/>
            <person name="Grigoriev I.V."/>
            <person name="Vilgalys R."/>
        </authorList>
    </citation>
    <scope>NUCLEOTIDE SEQUENCE</scope>
    <source>
        <strain evidence="16">PMI_201</strain>
    </source>
</reference>
<dbReference type="RefSeq" id="XP_046067753.1">
    <property type="nucleotide sequence ID" value="XM_046218677.1"/>
</dbReference>
<keyword evidence="10 13" id="KW-1015">Disulfide bond</keyword>
<evidence type="ECO:0000259" key="15">
    <source>
        <dbReference type="Pfam" id="PF17801"/>
    </source>
</evidence>
<dbReference type="InterPro" id="IPR013780">
    <property type="entry name" value="Glyco_hydro_b"/>
</dbReference>
<keyword evidence="12 13" id="KW-0326">Glycosidase</keyword>
<comment type="subcellular location">
    <subcellularLocation>
        <location evidence="3">Secreted</location>
    </subcellularLocation>
</comment>
<evidence type="ECO:0000256" key="5">
    <source>
        <dbReference type="ARBA" id="ARBA00012755"/>
    </source>
</evidence>
<evidence type="ECO:0000256" key="3">
    <source>
        <dbReference type="ARBA" id="ARBA00004613"/>
    </source>
</evidence>
<comment type="catalytic activity">
    <reaction evidence="1 13">
        <text>Hydrolysis of terminal, non-reducing alpha-D-galactose residues in alpha-D-galactosides, including galactose oligosaccharides, galactomannans and galactolipids.</text>
        <dbReference type="EC" id="3.2.1.22"/>
    </reaction>
</comment>
<keyword evidence="9 13" id="KW-0378">Hydrolase</keyword>
<dbReference type="PRINTS" id="PR00740">
    <property type="entry name" value="GLHYDRLASE27"/>
</dbReference>
<evidence type="ECO:0000259" key="14">
    <source>
        <dbReference type="Pfam" id="PF00652"/>
    </source>
</evidence>
<evidence type="ECO:0000256" key="9">
    <source>
        <dbReference type="ARBA" id="ARBA00022801"/>
    </source>
</evidence>
<keyword evidence="8" id="KW-0430">Lectin</keyword>
<name>A0AAD4KH69_9EURO</name>
<evidence type="ECO:0000256" key="13">
    <source>
        <dbReference type="RuleBase" id="RU361168"/>
    </source>
</evidence>
<dbReference type="FunFam" id="3.20.20.70:FF:000177">
    <property type="entry name" value="Alpha-galactosidase"/>
    <property type="match status" value="1"/>
</dbReference>
<dbReference type="Gene3D" id="2.60.40.1180">
    <property type="entry name" value="Golgi alpha-mannosidase II"/>
    <property type="match status" value="1"/>
</dbReference>
<evidence type="ECO:0000256" key="7">
    <source>
        <dbReference type="ARBA" id="ARBA00022729"/>
    </source>
</evidence>
<evidence type="ECO:0000256" key="8">
    <source>
        <dbReference type="ARBA" id="ARBA00022734"/>
    </source>
</evidence>
<comment type="similarity">
    <text evidence="4 13">Belongs to the glycosyl hydrolase 27 family.</text>
</comment>
<dbReference type="GO" id="GO:0005975">
    <property type="term" value="P:carbohydrate metabolic process"/>
    <property type="evidence" value="ECO:0007669"/>
    <property type="project" value="InterPro"/>
</dbReference>
<dbReference type="PANTHER" id="PTHR11452">
    <property type="entry name" value="ALPHA-GALACTOSIDASE/ALPHA-N-ACETYLGALACTOSAMINIDASE"/>
    <property type="match status" value="1"/>
</dbReference>
<evidence type="ECO:0000256" key="4">
    <source>
        <dbReference type="ARBA" id="ARBA00009743"/>
    </source>
</evidence>
<dbReference type="SUPFAM" id="SSF50370">
    <property type="entry name" value="Ricin B-like lectins"/>
    <property type="match status" value="1"/>
</dbReference>
<evidence type="ECO:0000256" key="2">
    <source>
        <dbReference type="ARBA" id="ARBA00003969"/>
    </source>
</evidence>
<evidence type="ECO:0000313" key="16">
    <source>
        <dbReference type="EMBL" id="KAH8691661.1"/>
    </source>
</evidence>
<dbReference type="PROSITE" id="PS50231">
    <property type="entry name" value="RICIN_B_LECTIN"/>
    <property type="match status" value="1"/>
</dbReference>
<sequence length="512" mass="56270">MPTPPMGFNNWARFECELNQTLFTTTADAMVKNGLLAAGYNRINLDDCWMASQRASNGTLQWNTTKFPDGLPWLGNFLHTKGFNFGIYEDAGTLTCGGFPGSLGYEDIDAKTFASWGIDYLKLDGCNVPTQSGLTSEETYKYIYGTWHTIFSNMTEPLIFSESAPAYFCGEQNLTDWYSVMDWVPSYGQLARHSYDIATYGSGNTWESILTNYGQEVLLARYQKPGYFNDPDFIIPDWPDLTIDEKKSHFALWASFSAPLIISADVPSLTSEELKYLTNADLIAVDQDELGLQATLVSQDGTWDILTKSLSNGDRLLTVLNRGNSSSDYHISLSRLGIETNQFCAFKIKDLWTGDITQSHSAYISVPNIPAHGTAVLRINLSSTCGGIVPTGMIFNTASLKCVDGDTNGSTLSASCDGSNGQVWHVETGGKIRNLAKYSQCLAERSNGETFVTTCDGKDKYQQWKYYLSGNIVNFASGHCLTELENGTLGTAACQQEANSQVFGLPSGVEVL</sequence>
<feature type="domain" description="Ricin B lectin" evidence="14">
    <location>
        <begin position="391"/>
        <end position="502"/>
    </location>
</feature>
<dbReference type="InterPro" id="IPR035992">
    <property type="entry name" value="Ricin_B-like_lectins"/>
</dbReference>
<dbReference type="Pfam" id="PF16499">
    <property type="entry name" value="Melibiase_2"/>
    <property type="match status" value="1"/>
</dbReference>
<dbReference type="EMBL" id="JAJTJA010000012">
    <property type="protein sequence ID" value="KAH8691661.1"/>
    <property type="molecule type" value="Genomic_DNA"/>
</dbReference>
<organism evidence="16 17">
    <name type="scientific">Talaromyces proteolyticus</name>
    <dbReference type="NCBI Taxonomy" id="1131652"/>
    <lineage>
        <taxon>Eukaryota</taxon>
        <taxon>Fungi</taxon>
        <taxon>Dikarya</taxon>
        <taxon>Ascomycota</taxon>
        <taxon>Pezizomycotina</taxon>
        <taxon>Eurotiomycetes</taxon>
        <taxon>Eurotiomycetidae</taxon>
        <taxon>Eurotiales</taxon>
        <taxon>Trichocomaceae</taxon>
        <taxon>Talaromyces</taxon>
        <taxon>Talaromyces sect. Bacilispori</taxon>
    </lineage>
</organism>
<dbReference type="PANTHER" id="PTHR11452:SF91">
    <property type="entry name" value="ALPHA-GALACTOSIDASE A-RELATED"/>
    <property type="match status" value="1"/>
</dbReference>
<dbReference type="CDD" id="cd23425">
    <property type="entry name" value="beta-trefoil_Ricin_AglA"/>
    <property type="match status" value="1"/>
</dbReference>
<keyword evidence="7" id="KW-0732">Signal</keyword>
<dbReference type="InterPro" id="IPR002241">
    <property type="entry name" value="Glyco_hydro_27"/>
</dbReference>
<dbReference type="Gene3D" id="2.80.10.50">
    <property type="match status" value="1"/>
</dbReference>
<gene>
    <name evidence="16" type="ORF">BGW36DRAFT_400887</name>
</gene>
<evidence type="ECO:0000256" key="12">
    <source>
        <dbReference type="ARBA" id="ARBA00023295"/>
    </source>
</evidence>
<keyword evidence="17" id="KW-1185">Reference proteome</keyword>
<feature type="domain" description="Alpha galactosidase C-terminal" evidence="15">
    <location>
        <begin position="300"/>
        <end position="379"/>
    </location>
</feature>
<dbReference type="InterPro" id="IPR041233">
    <property type="entry name" value="Melibiase_C"/>
</dbReference>
<comment type="function">
    <text evidence="2">Hydrolyzes a variety of simple alpha-D-galactoside as well as more complex molecules such as oligosaccharides and polysaccharides.</text>
</comment>
<keyword evidence="6" id="KW-0964">Secreted</keyword>
<dbReference type="InterPro" id="IPR013785">
    <property type="entry name" value="Aldolase_TIM"/>
</dbReference>
<accession>A0AAD4KH69</accession>
<proteinExistence type="inferred from homology"/>
<dbReference type="SUPFAM" id="SSF51445">
    <property type="entry name" value="(Trans)glycosidases"/>
    <property type="match status" value="1"/>
</dbReference>
<comment type="caution">
    <text evidence="16">The sequence shown here is derived from an EMBL/GenBank/DDBJ whole genome shotgun (WGS) entry which is preliminary data.</text>
</comment>
<dbReference type="SUPFAM" id="SSF51011">
    <property type="entry name" value="Glycosyl hydrolase domain"/>
    <property type="match status" value="1"/>
</dbReference>
<dbReference type="CDD" id="cd14792">
    <property type="entry name" value="GH27"/>
    <property type="match status" value="1"/>
</dbReference>
<dbReference type="Pfam" id="PF17801">
    <property type="entry name" value="Melibiase_C"/>
    <property type="match status" value="1"/>
</dbReference>
<evidence type="ECO:0000313" key="17">
    <source>
        <dbReference type="Proteomes" id="UP001201262"/>
    </source>
</evidence>
<dbReference type="GO" id="GO:0030246">
    <property type="term" value="F:carbohydrate binding"/>
    <property type="evidence" value="ECO:0007669"/>
    <property type="project" value="UniProtKB-KW"/>
</dbReference>
<dbReference type="InterPro" id="IPR017853">
    <property type="entry name" value="GH"/>
</dbReference>
<dbReference type="AlphaFoldDB" id="A0AAD4KH69"/>
<dbReference type="GO" id="GO:0004557">
    <property type="term" value="F:alpha-galactosidase activity"/>
    <property type="evidence" value="ECO:0007669"/>
    <property type="project" value="UniProtKB-EC"/>
</dbReference>
<dbReference type="Proteomes" id="UP001201262">
    <property type="component" value="Unassembled WGS sequence"/>
</dbReference>
<evidence type="ECO:0000256" key="6">
    <source>
        <dbReference type="ARBA" id="ARBA00022525"/>
    </source>
</evidence>
<dbReference type="Gene3D" id="3.20.20.70">
    <property type="entry name" value="Aldolase class I"/>
    <property type="match status" value="1"/>
</dbReference>
<evidence type="ECO:0000256" key="11">
    <source>
        <dbReference type="ARBA" id="ARBA00023180"/>
    </source>
</evidence>
<evidence type="ECO:0000256" key="10">
    <source>
        <dbReference type="ARBA" id="ARBA00023157"/>
    </source>
</evidence>
<protein>
    <recommendedName>
        <fullName evidence="5 13">Alpha-galactosidase</fullName>
        <ecNumber evidence="5 13">3.2.1.22</ecNumber>
    </recommendedName>
    <alternativeName>
        <fullName evidence="13">Melibiase</fullName>
    </alternativeName>
</protein>
<dbReference type="Pfam" id="PF00652">
    <property type="entry name" value="Ricin_B_lectin"/>
    <property type="match status" value="1"/>
</dbReference>
<dbReference type="EC" id="3.2.1.22" evidence="5 13"/>
<dbReference type="GeneID" id="70248964"/>